<evidence type="ECO:0000256" key="3">
    <source>
        <dbReference type="ARBA" id="ARBA00006972"/>
    </source>
</evidence>
<name>A0ABQ7JA29_9APIC</name>
<accession>A0ABQ7JA29</accession>
<reference evidence="11 12" key="1">
    <citation type="journal article" date="2020" name="bioRxiv">
        <title>Metabolic contributions of an alphaproteobacterial endosymbiont in the apicomplexan Cardiosporidium cionae.</title>
        <authorList>
            <person name="Hunter E.S."/>
            <person name="Paight C.J."/>
            <person name="Lane C.E."/>
        </authorList>
    </citation>
    <scope>NUCLEOTIDE SEQUENCE [LARGE SCALE GENOMIC DNA]</scope>
    <source>
        <strain evidence="11">ESH_2018</strain>
    </source>
</reference>
<comment type="subcellular location">
    <subcellularLocation>
        <location evidence="1">Cytoplasmic vesicle membrane</location>
    </subcellularLocation>
    <subcellularLocation>
        <location evidence="2">Golgi apparatus</location>
    </subcellularLocation>
</comment>
<dbReference type="CDD" id="cd14831">
    <property type="entry name" value="AP1_sigma"/>
    <property type="match status" value="1"/>
</dbReference>
<evidence type="ECO:0000256" key="7">
    <source>
        <dbReference type="ARBA" id="ARBA00023136"/>
    </source>
</evidence>
<dbReference type="InterPro" id="IPR044733">
    <property type="entry name" value="AP1_sigma"/>
</dbReference>
<dbReference type="InterPro" id="IPR016635">
    <property type="entry name" value="AP_complex_ssu"/>
</dbReference>
<dbReference type="InterPro" id="IPR011012">
    <property type="entry name" value="Longin-like_dom_sf"/>
</dbReference>
<keyword evidence="4 9" id="KW-0813">Transport</keyword>
<evidence type="ECO:0000256" key="2">
    <source>
        <dbReference type="ARBA" id="ARBA00004555"/>
    </source>
</evidence>
<proteinExistence type="inferred from homology"/>
<keyword evidence="8" id="KW-0968">Cytoplasmic vesicle</keyword>
<dbReference type="Gene3D" id="3.30.450.60">
    <property type="match status" value="1"/>
</dbReference>
<dbReference type="Pfam" id="PF01217">
    <property type="entry name" value="Clat_adaptor_s"/>
    <property type="match status" value="1"/>
</dbReference>
<comment type="similarity">
    <text evidence="3 9">Belongs to the adaptor complexes small subunit family.</text>
</comment>
<dbReference type="SUPFAM" id="SSF64356">
    <property type="entry name" value="SNARE-like"/>
    <property type="match status" value="1"/>
</dbReference>
<dbReference type="EMBL" id="JADAQX010000302">
    <property type="protein sequence ID" value="KAF8820784.1"/>
    <property type="molecule type" value="Genomic_DNA"/>
</dbReference>
<organism evidence="11 12">
    <name type="scientific">Cardiosporidium cionae</name>
    <dbReference type="NCBI Taxonomy" id="476202"/>
    <lineage>
        <taxon>Eukaryota</taxon>
        <taxon>Sar</taxon>
        <taxon>Alveolata</taxon>
        <taxon>Apicomplexa</taxon>
        <taxon>Aconoidasida</taxon>
        <taxon>Nephromycida</taxon>
        <taxon>Cardiosporidium</taxon>
    </lineage>
</organism>
<evidence type="ECO:0000313" key="12">
    <source>
        <dbReference type="Proteomes" id="UP000823046"/>
    </source>
</evidence>
<evidence type="ECO:0000259" key="10">
    <source>
        <dbReference type="Pfam" id="PF01217"/>
    </source>
</evidence>
<evidence type="ECO:0000256" key="6">
    <source>
        <dbReference type="ARBA" id="ARBA00023034"/>
    </source>
</evidence>
<dbReference type="PIRSF" id="PIRSF015588">
    <property type="entry name" value="AP_complex_sigma"/>
    <property type="match status" value="1"/>
</dbReference>
<dbReference type="PANTHER" id="PTHR11753">
    <property type="entry name" value="ADAPTOR COMPLEXES SMALL SUBUNIT FAMILY"/>
    <property type="match status" value="1"/>
</dbReference>
<sequence length="148" mass="17524">MIQFIFLLNRQGKIRLIKFFSPIPQKERQKIPKEISQIILSRSPKLCNFVEWREYKIVYRRYASLYVALCVDQSDNELLALEMIHHYVELLDKYFGSVCELDLIFNFHKAHFIVDELFLAGEFQESSKAVILNHIAAQEMLMEEGTHL</sequence>
<feature type="domain" description="AP complex mu/sigma subunit" evidence="10">
    <location>
        <begin position="1"/>
        <end position="139"/>
    </location>
</feature>
<gene>
    <name evidence="11" type="ORF">IE077_002818</name>
</gene>
<keyword evidence="7 9" id="KW-0472">Membrane</keyword>
<keyword evidence="12" id="KW-1185">Reference proteome</keyword>
<evidence type="ECO:0000313" key="11">
    <source>
        <dbReference type="EMBL" id="KAF8820784.1"/>
    </source>
</evidence>
<dbReference type="Proteomes" id="UP000823046">
    <property type="component" value="Unassembled WGS sequence"/>
</dbReference>
<evidence type="ECO:0000256" key="4">
    <source>
        <dbReference type="ARBA" id="ARBA00022448"/>
    </source>
</evidence>
<evidence type="ECO:0000256" key="8">
    <source>
        <dbReference type="ARBA" id="ARBA00023329"/>
    </source>
</evidence>
<evidence type="ECO:0000256" key="1">
    <source>
        <dbReference type="ARBA" id="ARBA00004156"/>
    </source>
</evidence>
<evidence type="ECO:0000256" key="5">
    <source>
        <dbReference type="ARBA" id="ARBA00022927"/>
    </source>
</evidence>
<comment type="caution">
    <text evidence="11">The sequence shown here is derived from an EMBL/GenBank/DDBJ whole genome shotgun (WGS) entry which is preliminary data.</text>
</comment>
<protein>
    <recommendedName>
        <fullName evidence="9">AP complex subunit sigma</fullName>
    </recommendedName>
</protein>
<dbReference type="InterPro" id="IPR022775">
    <property type="entry name" value="AP_mu_sigma_su"/>
</dbReference>
<keyword evidence="5 9" id="KW-0653">Protein transport</keyword>
<evidence type="ECO:0000256" key="9">
    <source>
        <dbReference type="PIRNR" id="PIRNR015588"/>
    </source>
</evidence>
<keyword evidence="6" id="KW-0333">Golgi apparatus</keyword>